<accession>A0AAD9H428</accession>
<dbReference type="Proteomes" id="UP001232148">
    <property type="component" value="Unassembled WGS sequence"/>
</dbReference>
<comment type="caution">
    <text evidence="1">The sequence shown here is derived from an EMBL/GenBank/DDBJ whole genome shotgun (WGS) entry which is preliminary data.</text>
</comment>
<proteinExistence type="predicted"/>
<protein>
    <submittedName>
        <fullName evidence="1">Uncharacterized protein</fullName>
    </submittedName>
</protein>
<gene>
    <name evidence="1" type="ORF">LX32DRAFT_251960</name>
</gene>
<evidence type="ECO:0000313" key="2">
    <source>
        <dbReference type="Proteomes" id="UP001232148"/>
    </source>
</evidence>
<dbReference type="AlphaFoldDB" id="A0AAD9H428"/>
<name>A0AAD9H428_9PEZI</name>
<keyword evidence="2" id="KW-1185">Reference proteome</keyword>
<sequence length="92" mass="9813">MGTHPHLLGQTASVTASATTAATAQARLGHWTYILHRMYTISTYPTLYTTYVVEGAVEGSASTRYVPAPSIMSCRVVSCRVVFRHAAGQAGP</sequence>
<organism evidence="1 2">
    <name type="scientific">Colletotrichum zoysiae</name>
    <dbReference type="NCBI Taxonomy" id="1216348"/>
    <lineage>
        <taxon>Eukaryota</taxon>
        <taxon>Fungi</taxon>
        <taxon>Dikarya</taxon>
        <taxon>Ascomycota</taxon>
        <taxon>Pezizomycotina</taxon>
        <taxon>Sordariomycetes</taxon>
        <taxon>Hypocreomycetidae</taxon>
        <taxon>Glomerellales</taxon>
        <taxon>Glomerellaceae</taxon>
        <taxon>Colletotrichum</taxon>
        <taxon>Colletotrichum graminicola species complex</taxon>
    </lineage>
</organism>
<evidence type="ECO:0000313" key="1">
    <source>
        <dbReference type="EMBL" id="KAK2021441.1"/>
    </source>
</evidence>
<dbReference type="EMBL" id="MU843105">
    <property type="protein sequence ID" value="KAK2021441.1"/>
    <property type="molecule type" value="Genomic_DNA"/>
</dbReference>
<reference evidence="1" key="1">
    <citation type="submission" date="2021-06" db="EMBL/GenBank/DDBJ databases">
        <title>Comparative genomics, transcriptomics and evolutionary studies reveal genomic signatures of adaptation to plant cell wall in hemibiotrophic fungi.</title>
        <authorList>
            <consortium name="DOE Joint Genome Institute"/>
            <person name="Baroncelli R."/>
            <person name="Diaz J.F."/>
            <person name="Benocci T."/>
            <person name="Peng M."/>
            <person name="Battaglia E."/>
            <person name="Haridas S."/>
            <person name="Andreopoulos W."/>
            <person name="Labutti K."/>
            <person name="Pangilinan J."/>
            <person name="Floch G.L."/>
            <person name="Makela M.R."/>
            <person name="Henrissat B."/>
            <person name="Grigoriev I.V."/>
            <person name="Crouch J.A."/>
            <person name="De Vries R.P."/>
            <person name="Sukno S.A."/>
            <person name="Thon M.R."/>
        </authorList>
    </citation>
    <scope>NUCLEOTIDE SEQUENCE</scope>
    <source>
        <strain evidence="1">MAFF235873</strain>
    </source>
</reference>